<gene>
    <name evidence="1" type="ORF">AVDCRST_MAG37-2475</name>
</gene>
<dbReference type="EMBL" id="CADCVD010000123">
    <property type="protein sequence ID" value="CAA9452220.1"/>
    <property type="molecule type" value="Genomic_DNA"/>
</dbReference>
<dbReference type="CDD" id="cd02440">
    <property type="entry name" value="AdoMet_MTases"/>
    <property type="match status" value="1"/>
</dbReference>
<reference evidence="1" key="1">
    <citation type="submission" date="2020-02" db="EMBL/GenBank/DDBJ databases">
        <authorList>
            <person name="Meier V. D."/>
        </authorList>
    </citation>
    <scope>NUCLEOTIDE SEQUENCE</scope>
    <source>
        <strain evidence="1">AVDCRST_MAG37</strain>
    </source>
</reference>
<accession>A0A6J4QU97</accession>
<name>A0A6J4QU97_9ACTN</name>
<dbReference type="InterPro" id="IPR019410">
    <property type="entry name" value="Methyltransf_16"/>
</dbReference>
<dbReference type="Pfam" id="PF10294">
    <property type="entry name" value="Methyltransf_16"/>
    <property type="match status" value="1"/>
</dbReference>
<evidence type="ECO:0000313" key="1">
    <source>
        <dbReference type="EMBL" id="CAA9452220.1"/>
    </source>
</evidence>
<sequence length="146" mass="15564">MIELGAGVGLPAVIASGAGAEVTATDHYQAALDFVRYNSRVNLRGHGPRVRLLDWHAPEAGGLGGFDLVLAADVLYEARNVQVLADLIPALLAPGGELLLADPRRKDTAEFLEKMLERGFRCSTEEHAVLSGNAEVLVLVHRLSGD</sequence>
<dbReference type="AlphaFoldDB" id="A0A6J4QU97"/>
<protein>
    <submittedName>
        <fullName evidence="1">Uncharacterized protein</fullName>
    </submittedName>
</protein>
<dbReference type="PANTHER" id="PTHR14614:SF132">
    <property type="entry name" value="PROTEIN-LYSINE METHYLTRANSFERASE C42C1.13"/>
    <property type="match status" value="1"/>
</dbReference>
<dbReference type="Gene3D" id="3.40.50.150">
    <property type="entry name" value="Vaccinia Virus protein VP39"/>
    <property type="match status" value="1"/>
</dbReference>
<proteinExistence type="predicted"/>
<dbReference type="PANTHER" id="PTHR14614">
    <property type="entry name" value="HEPATOCELLULAR CARCINOMA-ASSOCIATED ANTIGEN"/>
    <property type="match status" value="1"/>
</dbReference>
<dbReference type="InterPro" id="IPR029063">
    <property type="entry name" value="SAM-dependent_MTases_sf"/>
</dbReference>
<dbReference type="SUPFAM" id="SSF53335">
    <property type="entry name" value="S-adenosyl-L-methionine-dependent methyltransferases"/>
    <property type="match status" value="1"/>
</dbReference>
<organism evidence="1">
    <name type="scientific">uncultured Rubrobacteraceae bacterium</name>
    <dbReference type="NCBI Taxonomy" id="349277"/>
    <lineage>
        <taxon>Bacteria</taxon>
        <taxon>Bacillati</taxon>
        <taxon>Actinomycetota</taxon>
        <taxon>Rubrobacteria</taxon>
        <taxon>Rubrobacterales</taxon>
        <taxon>Rubrobacteraceae</taxon>
        <taxon>environmental samples</taxon>
    </lineage>
</organism>